<accession>A0A1G1XR87</accession>
<dbReference type="AlphaFoldDB" id="A0A1G1XR87"/>
<dbReference type="EMBL" id="MHIA01000022">
    <property type="protein sequence ID" value="OGY41847.1"/>
    <property type="molecule type" value="Genomic_DNA"/>
</dbReference>
<comment type="caution">
    <text evidence="1">The sequence shown here is derived from an EMBL/GenBank/DDBJ whole genome shotgun (WGS) entry which is preliminary data.</text>
</comment>
<reference evidence="1 2" key="1">
    <citation type="journal article" date="2016" name="Nat. Commun.">
        <title>Thousands of microbial genomes shed light on interconnected biogeochemical processes in an aquifer system.</title>
        <authorList>
            <person name="Anantharaman K."/>
            <person name="Brown C.T."/>
            <person name="Hug L.A."/>
            <person name="Sharon I."/>
            <person name="Castelle C.J."/>
            <person name="Probst A.J."/>
            <person name="Thomas B.C."/>
            <person name="Singh A."/>
            <person name="Wilkins M.J."/>
            <person name="Karaoz U."/>
            <person name="Brodie E.L."/>
            <person name="Williams K.H."/>
            <person name="Hubbard S.S."/>
            <person name="Banfield J.F."/>
        </authorList>
    </citation>
    <scope>NUCLEOTIDE SEQUENCE [LARGE SCALE GENOMIC DNA]</scope>
</reference>
<evidence type="ECO:0000313" key="1">
    <source>
        <dbReference type="EMBL" id="OGY41847.1"/>
    </source>
</evidence>
<organism evidence="1 2">
    <name type="scientific">Candidatus Buchananbacteria bacterium RBG_13_39_9</name>
    <dbReference type="NCBI Taxonomy" id="1797531"/>
    <lineage>
        <taxon>Bacteria</taxon>
        <taxon>Candidatus Buchananiibacteriota</taxon>
    </lineage>
</organism>
<dbReference type="Proteomes" id="UP000176260">
    <property type="component" value="Unassembled WGS sequence"/>
</dbReference>
<evidence type="ECO:0000313" key="2">
    <source>
        <dbReference type="Proteomes" id="UP000176260"/>
    </source>
</evidence>
<protein>
    <submittedName>
        <fullName evidence="1">Uncharacterized protein</fullName>
    </submittedName>
</protein>
<gene>
    <name evidence="1" type="ORF">A2Y67_03265</name>
</gene>
<sequence length="243" mass="27471">MTERAVTDEQLGHFSRRVHDLQTRVEKGAVDFSQVMDGLQLLNEGKAIRKEKDVQVMIHEWREIYREDGIEADFSNLWIPAYKKGFDRLIVIPKGLKIQQVYDNCAKLFPCLKNFILFPRPNSGDINLDKLVTNNDRDPANGGYAIWLRDRIEADKELKSLSANDLEKKKISGITLLERLLYELKYYKETGEHLDVKNHTLCSGSRDSIGNPAIVGLCATGGCIALGNSVNSHVTLRVRSVVS</sequence>
<name>A0A1G1XR87_9BACT</name>
<proteinExistence type="predicted"/>